<dbReference type="RefSeq" id="WP_004084784.1">
    <property type="nucleotide sequence ID" value="NZ_CAOUIW010000100.1"/>
</dbReference>
<name>A0A6D2C396_9HELI</name>
<evidence type="ECO:0000313" key="2">
    <source>
        <dbReference type="Proteomes" id="UP000029870"/>
    </source>
</evidence>
<dbReference type="Proteomes" id="UP000029870">
    <property type="component" value="Unassembled WGS sequence"/>
</dbReference>
<evidence type="ECO:0000313" key="1">
    <source>
        <dbReference type="EMBL" id="TLE03072.1"/>
    </source>
</evidence>
<sequence length="163" mass="19396">MKKLLFLLLIHFAFGEEYIWQWYRVDCTYTQNIETLFEYCSPMEQEFIEEARKECGEDNWIKLQKWIACGAPQKVIIGAKDIQEAYKAYMQYAGEKWLFEKLPLQNLKKEDDDYLIQYVWKGNTSLEIYYGFDMKTQCDYVYFSDMGNGNIAIVKGNDTVCKL</sequence>
<dbReference type="AlphaFoldDB" id="A0A6D2C396"/>
<reference evidence="1 2" key="1">
    <citation type="journal article" date="2014" name="Genome Announc.">
        <title>Draft genome sequences of eight enterohepatic helicobacter species isolated from both laboratory and wild rodents.</title>
        <authorList>
            <person name="Sheh A."/>
            <person name="Shen Z."/>
            <person name="Fox J.G."/>
        </authorList>
    </citation>
    <scope>NUCLEOTIDE SEQUENCE [LARGE SCALE GENOMIC DNA]</scope>
    <source>
        <strain evidence="1 2">Missouri</strain>
    </source>
</reference>
<accession>A0A6D2C396</accession>
<protein>
    <submittedName>
        <fullName evidence="1">Uncharacterized protein</fullName>
    </submittedName>
</protein>
<dbReference type="GeneID" id="60655983"/>
<proteinExistence type="predicted"/>
<comment type="caution">
    <text evidence="1">The sequence shown here is derived from an EMBL/GenBank/DDBJ whole genome shotgun (WGS) entry which is preliminary data.</text>
</comment>
<dbReference type="EMBL" id="JRPH02000034">
    <property type="protein sequence ID" value="TLE03072.1"/>
    <property type="molecule type" value="Genomic_DNA"/>
</dbReference>
<gene>
    <name evidence="1" type="ORF">LS77_009295</name>
</gene>
<organism evidence="1 2">
    <name type="scientific">Helicobacter bilis</name>
    <dbReference type="NCBI Taxonomy" id="37372"/>
    <lineage>
        <taxon>Bacteria</taxon>
        <taxon>Pseudomonadati</taxon>
        <taxon>Campylobacterota</taxon>
        <taxon>Epsilonproteobacteria</taxon>
        <taxon>Campylobacterales</taxon>
        <taxon>Helicobacteraceae</taxon>
        <taxon>Helicobacter</taxon>
    </lineage>
</organism>